<dbReference type="Pfam" id="PF10344">
    <property type="entry name" value="Hobbit"/>
    <property type="match status" value="1"/>
</dbReference>
<feature type="compositionally biased region" description="Low complexity" evidence="1">
    <location>
        <begin position="2227"/>
        <end position="2240"/>
    </location>
</feature>
<evidence type="ECO:0000259" key="5">
    <source>
        <dbReference type="SMART" id="SM01216"/>
    </source>
</evidence>
<evidence type="ECO:0000256" key="2">
    <source>
        <dbReference type="SAM" id="Phobius"/>
    </source>
</evidence>
<dbReference type="InterPro" id="IPR019449">
    <property type="entry name" value="FMP27_WPPW_RBG"/>
</dbReference>
<name>A0AAV0AVB5_PHAPC</name>
<feature type="compositionally biased region" description="Polar residues" evidence="1">
    <location>
        <begin position="2215"/>
        <end position="2226"/>
    </location>
</feature>
<feature type="region of interest" description="Disordered" evidence="1">
    <location>
        <begin position="1449"/>
        <end position="1477"/>
    </location>
</feature>
<feature type="domain" description="FMP27/BLTP2/Hobbit GFWDK motif-containing RBG unit" evidence="3">
    <location>
        <begin position="1610"/>
        <end position="1772"/>
    </location>
</feature>
<accession>A0AAV0AVB5</accession>
<feature type="domain" description="FMP27 WPPW motif-containing RBG unit" evidence="5">
    <location>
        <begin position="2055"/>
        <end position="2583"/>
    </location>
</feature>
<dbReference type="InterPro" id="IPR019441">
    <property type="entry name" value="FMP27/BLTP2/Hobbit_GFWDK_RBG"/>
</dbReference>
<gene>
    <name evidence="6" type="ORF">PPACK8108_LOCUS6869</name>
</gene>
<feature type="transmembrane region" description="Helical" evidence="2">
    <location>
        <begin position="9"/>
        <end position="28"/>
    </location>
</feature>
<dbReference type="PANTHER" id="PTHR15678">
    <property type="entry name" value="ANTIGEN MLAA-22-RELATED"/>
    <property type="match status" value="1"/>
</dbReference>
<protein>
    <submittedName>
        <fullName evidence="6">Golgi-body localisation protein domain-domain-containing protein</fullName>
    </submittedName>
</protein>
<feature type="region of interest" description="Disordered" evidence="1">
    <location>
        <begin position="3262"/>
        <end position="3281"/>
    </location>
</feature>
<evidence type="ECO:0000259" key="4">
    <source>
        <dbReference type="SMART" id="SM01215"/>
    </source>
</evidence>
<feature type="compositionally biased region" description="Basic and acidic residues" evidence="1">
    <location>
        <begin position="2431"/>
        <end position="2454"/>
    </location>
</feature>
<feature type="compositionally biased region" description="Polar residues" evidence="1">
    <location>
        <begin position="3170"/>
        <end position="3206"/>
    </location>
</feature>
<sequence>MSGLTSKTVTAMLLIFILLSICTIYFLLPRIIRKYATKIKIGQIGLFSLKDVEWRGRDVRNRGNKADLPADSTPKPEEPSHFSLGSIGLRFGTSEGDRRQWIVLRIDSVRIKIPHLHTESQSFKVPDQDFVNLTKTEATDVCDDLQSFSWQINRGSERSSSPAYDCQKLNTLKELYKTWTTVTKSNIRRLPYGLKILALLHLKAWRLARVKIAKPLLNKINQLGRRLSWIISVFGLEINNFEVEVLRICKIKGSFKLGFQLSRGSNSHLCCWLILKNPQMHQVFKSSRPMSAENFTENFTDDNKSHVISFPGCIEMSASAGLDPVIGIASILVHSSKPGRHPFTLSSSRQYTQSLKKSLGRIIRPHSIDLSLRFSENSSSKSDVLRKFGFRPKKETLASVFISAHRLLDVLRSFPRQNISTKRHCSNEFSSSYQGLNTPSAVDSFHTEQDGAKKASKISFLSSLRHVQVEVPYLHCFYHLGSAHSAPVNSDLLNSMSGDIQNMTAYIKISGLFSNLDLSEEKKKLGSDRSTHTEWFGRNTSVPLRFKSSCKEIEVGIRANIQPEHPEESTTRNSTQLLKISETFFALSSTWIPDSVRAKLSIDGYQFSSMSYIRFSGDHNDHMVVAELEIGKVEGKISTSDIISLLAFFSNLPKKSSSEPRRNDSHSKNLPRYVIGVTVHSISYDFCGASCSSFEERTHLGEKSTIMLSLDCSSFQLNSSGQYVDLTLKRSDFERREAKKKARRAEVYVPHSLRKVQVSPAHEEAVLFESGSSSLKSNLREFSVSEKSCTHGIKANLVERIQSERGNAGPFTQAFPLPVPSSDIQFWESRVEIFRGMNFVDFMYELSFKCKTGYIDVVFEDSSSRRALDERTHVDPPFRSTDGLSNEILSLLSLEIDSQMSFAGWNSRENGKIVPVIKPSNRDGEFLVSIGTVALDLWQPSFISFLKHLLHVLAVLRANWKDKNITQPESLAPRAQSIPQDIAFSLTVSKVGLRFAGSDSNKDLSDLTRGVRIEVSSLSIEAYHQSSAQFGLYSCPDRLRLDLKEDIRVQANSRLLQNPEFNICLFKYATDTFRIVPEPDVTSRLHDHLRDGPDLPQIRSPSLWELKNRYSSLAKPSTSFSSKPKLDEGEYEKDRDEQVGDAILVVERLAFRMTLQALKNCTTRGDDELIVVIECCHVKIHLDVFSIYCSLLGLSEIFTIWREYSEFKKGFKEASKIQGPRRVLHVGIRAEFQTAHAQVFLSPKVPIFVEIRRISIQKSKKLGLDVRWDTSLLAARSVTCPGLWDDILKIKTFKLKIVEVNRSHQVSNSQRLNRGWHPFIIVVEGDAARFRIPFKFVIAEVLESISIMNKTLKQIFTQFVRGRSNSNTEPVAESPKKIPEIRIKFRIVALQAEDDPFENKLNAIRRAGKEEVKDRLARDESFERRAQELRAAGNYRVFDNISQRERFFRKDRSPSRSNFSGENKERNSYDSSCYSQDPSLDSRATLAEVASRLDAYNAAAWINRIRNALAEQERQEDTVQRQLYGHVPTKPKDPLPIELNPLPKATPLVRVVLHNIQISLYKADFEKSDMGLQSFLNRVGKGLPKDTNFTLIIPMHISWQMEGAIVRLRDFPLNLFSLPRPQVKKDSQERDSSQSTWQMETEFVIAEEMSGKESVRLVPSLIIPKRYTSTGEDYVIDVLKTAMPTKTYAEPIIKIKPNGPVRIGWGNSMQPAVQDMMRVLDSISKPSIDPSERVGFWDKIRLSLHWKIEINLVGNNSDLVLHLKGLRDPYELLGNGAGFAKVWRGNVKLLLGHQNEEREFLQIKSDRFILGIPNLKDLINNAATGSAPSILSSSADSYKRHYQEMSNAMSLDDEDDNDAFHAFHDRKTEFLKIVGNLTNGVKWGMGIILERACAEGEDQICGCSGPAFHRKCRFFTFKPHYQVVTKTPKFAVSPGGKNIDSYQGFRSDFIHFSISLTSTPESGSYRKQLSSQNSLYFSPEAFTHFWSWWKTFDSSLSLPIRQGKLFSSAQAPSKKFGRHVATIKFRFGISPLFMAHTYKSENSLDWVKGRSIVLGFKAKISKFNVDLHARAVETTIRKPEMKEPQKIIRKAFDQAEIDCQDVEIRAISAVFMVPRKAKYAADIGLKVNQDELDVNSIWEEDFGTERDETGVDFSSSDEPHTLDSHKIKAKDRDWIDLDDFTDLYFWPYNSSGEHPQIRMYDCVLCPRISFLRRPSSTVAPSSGQAQGSNNGTDTDSTTDGQPVIRTKFGTEDTHTCFIGKADDPMDVQVGLLELRLRELEDEKYRCLFSEINHKTGNSGLKLQQIETRIETLKELKCTIIGMKDISKPQGFSSDGNGMFQSQSIASESPYWAEGRRYFSEMAKQSSDESSDWSNRLLVHNPSILISNLTRDILLKYYFSYSQRRGYMYHISARAVKFILDLADQKPSSSKMKPDSSKRKSRMRSQDFRSFHESIDPSTGKHKSTSTYSSDLSPDELAERDIPADFVVDSSDLILLLQPQIAFRSNVDDVSTVILTAFHAQLKCFEVLDSSHIDDPVNAKVMRRYFGTVLGFQMFYPNELSLITQSSPRYGTLGHQCLVPLEVLVDLRLETTDFDRLIGRCTVDVAYDAFNQLRIRRRSAGADSSFSTASQPHLRSSTDLLRVETADPLSVHATATHYRAMYNVITDLCFYMDPAQKKRNDALETMQFAYDVDDLAGMAKQIQLQQSRIRLHRRKLAEGRVHLNIFDTEQMADLTHREYQLLTHASDLNLMVEAIRKSQASRLDRSRSENLSGTQLQTRAKVITWHMLADGGDAIAKLSITDTRFDRYSLPDTSASNRLFVQEMLALNISADPDRLFDEILSRYEPQPFTEPLENPKNFLIAVWKTLPPIAGIPIVESFLLDIHPIRLQIEHAIGIKVHDYLFGHKSSGESDGEHTTKTLNIPSPNWETASVMKRARTVSQPMKAHKLRHPFLDSTATSSKRSVFNLGSTNSQESLHSNYPKQQHAIKVWEGPTFLNPEWRSNSASGVVGPKVSLNASARLARAPSISSFSSGGHLPDLGINSNSNGILFGNKQKTENAAEMKKRAQLYKSFLFIDVTPTILCVSYSGPKYPDIFDLVVKVPPFHLESRTWSYSEFFDELRKTCVSSLFKQSPSILGQIITTARKNKSVPKIVGQKVASGFKFRKKSIFERSTSLRSQPQPRSPLTGTIQSPKSAKISLTDNGNSITKGKQQDEGDDSDDNNDYRWNRSHIQLEPLEVSQGPSFFIQPPSGVDEANFSFVEGKLSAERGTPRPTSKSSNNSM</sequence>
<dbReference type="InterPro" id="IPR045167">
    <property type="entry name" value="Hobbit"/>
</dbReference>
<feature type="region of interest" description="Disordered" evidence="1">
    <location>
        <begin position="2215"/>
        <end position="2242"/>
    </location>
</feature>
<evidence type="ECO:0000313" key="6">
    <source>
        <dbReference type="EMBL" id="CAH7672088.1"/>
    </source>
</evidence>
<evidence type="ECO:0000256" key="1">
    <source>
        <dbReference type="SAM" id="MobiDB-lite"/>
    </source>
</evidence>
<dbReference type="Proteomes" id="UP001153365">
    <property type="component" value="Unassembled WGS sequence"/>
</dbReference>
<feature type="region of interest" description="Disordered" evidence="1">
    <location>
        <begin position="3170"/>
        <end position="3224"/>
    </location>
</feature>
<dbReference type="InterPro" id="IPR019415">
    <property type="entry name" value="FMP27_SW_RBG"/>
</dbReference>
<dbReference type="PANTHER" id="PTHR15678:SF6">
    <property type="entry name" value="BRIDGE-LIKE LIPID TRANSFER PROTEIN FAMILY MEMBER 2"/>
    <property type="match status" value="1"/>
</dbReference>
<dbReference type="SMART" id="SM01216">
    <property type="entry name" value="Fmp27_WPPW"/>
    <property type="match status" value="1"/>
</dbReference>
<dbReference type="SMART" id="SM01215">
    <property type="entry name" value="Fmp27_SW"/>
    <property type="match status" value="1"/>
</dbReference>
<keyword evidence="2" id="KW-1133">Transmembrane helix</keyword>
<comment type="caution">
    <text evidence="6">The sequence shown here is derived from an EMBL/GenBank/DDBJ whole genome shotgun (WGS) entry which is preliminary data.</text>
</comment>
<feature type="compositionally biased region" description="Basic and acidic residues" evidence="1">
    <location>
        <begin position="1124"/>
        <end position="1133"/>
    </location>
</feature>
<proteinExistence type="predicted"/>
<reference evidence="6" key="1">
    <citation type="submission" date="2022-06" db="EMBL/GenBank/DDBJ databases">
        <authorList>
            <consortium name="SYNGENTA / RWTH Aachen University"/>
        </authorList>
    </citation>
    <scope>NUCLEOTIDE SEQUENCE</scope>
</reference>
<organism evidence="6 7">
    <name type="scientific">Phakopsora pachyrhizi</name>
    <name type="common">Asian soybean rust disease fungus</name>
    <dbReference type="NCBI Taxonomy" id="170000"/>
    <lineage>
        <taxon>Eukaryota</taxon>
        <taxon>Fungi</taxon>
        <taxon>Dikarya</taxon>
        <taxon>Basidiomycota</taxon>
        <taxon>Pucciniomycotina</taxon>
        <taxon>Pucciniomycetes</taxon>
        <taxon>Pucciniales</taxon>
        <taxon>Phakopsoraceae</taxon>
        <taxon>Phakopsora</taxon>
    </lineage>
</organism>
<feature type="domain" description="FMP27 SW motif-containing RBG unit" evidence="4">
    <location>
        <begin position="1488"/>
        <end position="1592"/>
    </location>
</feature>
<feature type="region of interest" description="Disordered" evidence="1">
    <location>
        <begin position="1114"/>
        <end position="1133"/>
    </location>
</feature>
<feature type="region of interest" description="Disordered" evidence="1">
    <location>
        <begin position="2425"/>
        <end position="2473"/>
    </location>
</feature>
<feature type="compositionally biased region" description="Polar residues" evidence="1">
    <location>
        <begin position="3271"/>
        <end position="3281"/>
    </location>
</feature>
<keyword evidence="2" id="KW-0812">Transmembrane</keyword>
<evidence type="ECO:0000313" key="7">
    <source>
        <dbReference type="Proteomes" id="UP001153365"/>
    </source>
</evidence>
<dbReference type="EMBL" id="CALTRL010001316">
    <property type="protein sequence ID" value="CAH7672088.1"/>
    <property type="molecule type" value="Genomic_DNA"/>
</dbReference>
<evidence type="ECO:0000259" key="3">
    <source>
        <dbReference type="SMART" id="SM01214"/>
    </source>
</evidence>
<keyword evidence="2" id="KW-0472">Membrane</keyword>
<keyword evidence="7" id="KW-1185">Reference proteome</keyword>
<dbReference type="SMART" id="SM01214">
    <property type="entry name" value="Fmp27_GFWDK"/>
    <property type="match status" value="1"/>
</dbReference>